<organism evidence="7 8">
    <name type="scientific">Diploscapter pachys</name>
    <dbReference type="NCBI Taxonomy" id="2018661"/>
    <lineage>
        <taxon>Eukaryota</taxon>
        <taxon>Metazoa</taxon>
        <taxon>Ecdysozoa</taxon>
        <taxon>Nematoda</taxon>
        <taxon>Chromadorea</taxon>
        <taxon>Rhabditida</taxon>
        <taxon>Rhabditina</taxon>
        <taxon>Rhabditomorpha</taxon>
        <taxon>Rhabditoidea</taxon>
        <taxon>Rhabditidae</taxon>
        <taxon>Diploscapter</taxon>
    </lineage>
</organism>
<evidence type="ECO:0008006" key="9">
    <source>
        <dbReference type="Google" id="ProtNLM"/>
    </source>
</evidence>
<feature type="domain" description="Piezo TM25-28" evidence="4">
    <location>
        <begin position="489"/>
        <end position="737"/>
    </location>
</feature>
<feature type="transmembrane region" description="Helical" evidence="3">
    <location>
        <begin position="526"/>
        <end position="550"/>
    </location>
</feature>
<reference evidence="7 8" key="1">
    <citation type="journal article" date="2017" name="Curr. Biol.">
        <title>Genome architecture and evolution of a unichromosomal asexual nematode.</title>
        <authorList>
            <person name="Fradin H."/>
            <person name="Zegar C."/>
            <person name="Gutwein M."/>
            <person name="Lucas J."/>
            <person name="Kovtun M."/>
            <person name="Corcoran D."/>
            <person name="Baugh L.R."/>
            <person name="Kiontke K."/>
            <person name="Gunsalus K."/>
            <person name="Fitch D.H."/>
            <person name="Piano F."/>
        </authorList>
    </citation>
    <scope>NUCLEOTIDE SEQUENCE [LARGE SCALE GENOMIC DNA]</scope>
    <source>
        <strain evidence="7">PF1309</strain>
    </source>
</reference>
<keyword evidence="3" id="KW-1133">Transmembrane helix</keyword>
<feature type="transmembrane region" description="Helical" evidence="3">
    <location>
        <begin position="1165"/>
        <end position="1184"/>
    </location>
</feature>
<comment type="caution">
    <text evidence="7">The sequence shown here is derived from an EMBL/GenBank/DDBJ whole genome shotgun (WGS) entry which is preliminary data.</text>
</comment>
<keyword evidence="3" id="KW-0472">Membrane</keyword>
<dbReference type="PANTHER" id="PTHR13167:SF25">
    <property type="entry name" value="PIEZO-TYPE MECHANOSENSITIVE ION CHANNEL COMPONENT"/>
    <property type="match status" value="1"/>
</dbReference>
<sequence length="1397" mass="161250">MYYELIHILDYYFYNLLNYWREHREKKRLEKKRLKVRKAAFEVLKKSTVIDETTPEYSTPTQSIYSTGLSPRRSFLIHPHSDELRAIEEQIHNRIAQRLLLTPSEKNLLMTTPAGMHQSVVSHDSGIDDFPYIDEDDMTLPIIVARPNRRRRRIQRYNDATIRLHKFYCEVVELLWRLADIHISSVVLIIIAVFISNNVCALHLPVMVLLAITLFLPNSLTNVLSLFMCVYICLIAILKMIYQLNNIHDWDHFIRNNHSACNATQSFPTWLGVEKNPHTWQLLGSTIVTIIALGLQSAIIYRQRHHRSVHGESEETKHLAFPKFHLEDYDRSFLNSLKFLIDYGFLKFGFEICICLMAISAWVRMDFLAAVQTIWIGIFALNSRSFARWVWPIYVLYMTIVLPLQYALYVGFPEETCFGYPWDSIFGAQTTKSVNFAIWANLSSHQVDWPGHNLVIDFFVLLSASAQLTIFRKEGTVNESIYVDGVYELKPNNPRHDFMSEQRSIVDYFKIAVFHYGHWFTLMMSLIAGIGGTSLFALGYIVITLVLLWQGNNLYVMNTSSNTFKKTLQRWRFLLSYTCVTLFCKVALQLIGCVFLEALCSDPPIASDKRCWVRQLFSIGCVNSIINGRKSPQPLFPNALQYDNVCPIESREAQIGFDVFALGFLLFQLRIFNSWFFQHCMIEFRSEVLLARRGATLKNQLIEKEMKEQNRQQDEKFEEIRKRTQAIRKRYEEQQEKSGLVWEPRTYGHAKRAGDYYMFEYNPATDELVQPVESFIPEPTPGATRFDKLDPTQLMFTAAQKDMDISKTLAAVKKGEQITDDEAKRMAEVVNDEITRMSDSQIEIQTAPVPPDSKLMSVLLFLKKMLTNGSDMISAHLNKTSREHRYVAYVLDQEKAKLKDVHGDCLNDTHRKLTDLRDAINMSNLQLVSSENDIERMEREAKENWQARSVIGRLLTALGNSILANTDLLCYFLAILAQAMDGGIIDLPLPLMAFFWGTLSNPRPSKAFWVAMILYTEFVIVMKFIFQFPFLMDSDGAAYNKRSIDPMSIDKLFGIQRKQNFALYDVALLFGLFFHRHMLRKLGLWKDANKTDTFSADNTVEEDNVNVESVHLEFAEREDGAAPSAQVTAVPNESELGSEDDKEMNPLMRFLKQLFHPKFRYIRDLYPIMFGLDVICFLIITIGYSGFGEGGSGNVLGDIQKSRVPLALVVMLIVMTLMIVIDRGLYLRKWVVGKLIYQIIIIAFMHIWIFFILPPITRRSAVDNSVAQSLYIVKGLYLLVSAWQIRNGYPQLCIGNLITHAYGLPNMIFFKIFMAVPFLFELRTAIDWTWTDTSMPLFDFFNMENFYSTIYSLKCARTFEGNYPAPRGQKKGVVVKYFMGLPMILLIIFLVSTLTDF</sequence>
<feature type="transmembrane region" description="Helical" evidence="3">
    <location>
        <begin position="971"/>
        <end position="995"/>
    </location>
</feature>
<proteinExistence type="predicted"/>
<dbReference type="GO" id="GO:0005886">
    <property type="term" value="C:plasma membrane"/>
    <property type="evidence" value="ECO:0007669"/>
    <property type="project" value="TreeGrafter"/>
</dbReference>
<name>A0A2A2LZM7_9BILA</name>
<dbReference type="InterPro" id="IPR027272">
    <property type="entry name" value="Piezo"/>
</dbReference>
<dbReference type="EMBL" id="LIAE01006299">
    <property type="protein sequence ID" value="PAV91704.1"/>
    <property type="molecule type" value="Genomic_DNA"/>
</dbReference>
<feature type="transmembrane region" description="Helical" evidence="3">
    <location>
        <begin position="365"/>
        <end position="382"/>
    </location>
</feature>
<dbReference type="InterPro" id="IPR056770">
    <property type="entry name" value="Piezo_THU9_anchor"/>
</dbReference>
<feature type="transmembrane region" description="Helical" evidence="3">
    <location>
        <begin position="1204"/>
        <end position="1223"/>
    </location>
</feature>
<dbReference type="GO" id="GO:0008381">
    <property type="term" value="F:mechanosensitive monoatomic ion channel activity"/>
    <property type="evidence" value="ECO:0007669"/>
    <property type="project" value="InterPro"/>
</dbReference>
<dbReference type="GO" id="GO:0042391">
    <property type="term" value="P:regulation of membrane potential"/>
    <property type="evidence" value="ECO:0007669"/>
    <property type="project" value="TreeGrafter"/>
</dbReference>
<dbReference type="Pfam" id="PF23188">
    <property type="entry name" value="THU_Piezo1"/>
    <property type="match status" value="1"/>
</dbReference>
<evidence type="ECO:0000256" key="3">
    <source>
        <dbReference type="SAM" id="Phobius"/>
    </source>
</evidence>
<feature type="domain" description="Piezo THU9 and anchor" evidence="6">
    <location>
        <begin position="1163"/>
        <end position="1391"/>
    </location>
</feature>
<dbReference type="OrthoDB" id="303066at2759"/>
<dbReference type="GO" id="GO:0005261">
    <property type="term" value="F:monoatomic cation channel activity"/>
    <property type="evidence" value="ECO:0007669"/>
    <property type="project" value="TreeGrafter"/>
</dbReference>
<dbReference type="Proteomes" id="UP000218231">
    <property type="component" value="Unassembled WGS sequence"/>
</dbReference>
<gene>
    <name evidence="7" type="ORF">WR25_23163</name>
</gene>
<feature type="transmembrane region" description="Helical" evidence="3">
    <location>
        <begin position="223"/>
        <end position="242"/>
    </location>
</feature>
<feature type="transmembrane region" description="Helical" evidence="3">
    <location>
        <begin position="280"/>
        <end position="301"/>
    </location>
</feature>
<dbReference type="InterPro" id="IPR031805">
    <property type="entry name" value="Piezo_TM25-28"/>
</dbReference>
<evidence type="ECO:0000313" key="8">
    <source>
        <dbReference type="Proteomes" id="UP000218231"/>
    </source>
</evidence>
<keyword evidence="3" id="KW-0812">Transmembrane</keyword>
<evidence type="ECO:0000313" key="7">
    <source>
        <dbReference type="EMBL" id="PAV91704.1"/>
    </source>
</evidence>
<feature type="transmembrane region" description="Helical" evidence="3">
    <location>
        <begin position="394"/>
        <end position="412"/>
    </location>
</feature>
<feature type="transmembrane region" description="Helical" evidence="3">
    <location>
        <begin position="339"/>
        <end position="359"/>
    </location>
</feature>
<accession>A0A2A2LZM7</accession>
<dbReference type="Pfam" id="PF15917">
    <property type="entry name" value="Piezo_TM25-28"/>
    <property type="match status" value="1"/>
</dbReference>
<keyword evidence="1" id="KW-0175">Coiled coil</keyword>
<feature type="region of interest" description="Disordered" evidence="2">
    <location>
        <begin position="1120"/>
        <end position="1140"/>
    </location>
</feature>
<dbReference type="EMBL" id="LIAE01006299">
    <property type="protein sequence ID" value="PAV91706.1"/>
    <property type="molecule type" value="Genomic_DNA"/>
</dbReference>
<protein>
    <recommendedName>
        <fullName evidence="9">Piezo domain-containing protein</fullName>
    </recommendedName>
</protein>
<dbReference type="STRING" id="2018661.A0A2A2LZM7"/>
<evidence type="ECO:0000259" key="6">
    <source>
        <dbReference type="Pfam" id="PF24874"/>
    </source>
</evidence>
<dbReference type="PANTHER" id="PTHR13167">
    <property type="entry name" value="PIEZO-TYPE MECHANOSENSITIVE ION CHANNEL COMPONENT"/>
    <property type="match status" value="1"/>
</dbReference>
<feature type="domain" description="Piezo transmembrane helical unit" evidence="5">
    <location>
        <begin position="964"/>
        <end position="1086"/>
    </location>
</feature>
<dbReference type="GO" id="GO:0071260">
    <property type="term" value="P:cellular response to mechanical stimulus"/>
    <property type="evidence" value="ECO:0007669"/>
    <property type="project" value="TreeGrafter"/>
</dbReference>
<dbReference type="GO" id="GO:0050982">
    <property type="term" value="P:detection of mechanical stimulus"/>
    <property type="evidence" value="ECO:0007669"/>
    <property type="project" value="TreeGrafter"/>
</dbReference>
<dbReference type="Pfam" id="PF24874">
    <property type="entry name" value="Piezo_THU9_anchor"/>
    <property type="match status" value="1"/>
</dbReference>
<feature type="transmembrane region" description="Helical" evidence="3">
    <location>
        <begin position="1007"/>
        <end position="1026"/>
    </location>
</feature>
<feature type="transmembrane region" description="Helical" evidence="3">
    <location>
        <begin position="1374"/>
        <end position="1394"/>
    </location>
</feature>
<evidence type="ECO:0000256" key="1">
    <source>
        <dbReference type="SAM" id="Coils"/>
    </source>
</evidence>
<feature type="transmembrane region" description="Helical" evidence="3">
    <location>
        <begin position="201"/>
        <end position="216"/>
    </location>
</feature>
<keyword evidence="8" id="KW-1185">Reference proteome</keyword>
<evidence type="ECO:0000259" key="4">
    <source>
        <dbReference type="Pfam" id="PF15917"/>
    </source>
</evidence>
<feature type="coiled-coil region" evidence="1">
    <location>
        <begin position="692"/>
        <end position="737"/>
    </location>
</feature>
<feature type="transmembrane region" description="Helical" evidence="3">
    <location>
        <begin position="1235"/>
        <end position="1253"/>
    </location>
</feature>
<dbReference type="InterPro" id="IPR056768">
    <property type="entry name" value="THU_Piezo"/>
</dbReference>
<feature type="transmembrane region" description="Helical" evidence="3">
    <location>
        <begin position="1061"/>
        <end position="1079"/>
    </location>
</feature>
<evidence type="ECO:0000259" key="5">
    <source>
        <dbReference type="Pfam" id="PF23188"/>
    </source>
</evidence>
<feature type="transmembrane region" description="Helical" evidence="3">
    <location>
        <begin position="1297"/>
        <end position="1320"/>
    </location>
</feature>
<feature type="transmembrane region" description="Helical" evidence="3">
    <location>
        <begin position="571"/>
        <end position="591"/>
    </location>
</feature>
<dbReference type="EMBL" id="LIAE01006299">
    <property type="protein sequence ID" value="PAV91705.1"/>
    <property type="molecule type" value="Genomic_DNA"/>
</dbReference>
<evidence type="ECO:0000256" key="2">
    <source>
        <dbReference type="SAM" id="MobiDB-lite"/>
    </source>
</evidence>